<evidence type="ECO:0000256" key="1">
    <source>
        <dbReference type="SAM" id="MobiDB-lite"/>
    </source>
</evidence>
<feature type="compositionally biased region" description="Basic and acidic residues" evidence="1">
    <location>
        <begin position="116"/>
        <end position="128"/>
    </location>
</feature>
<evidence type="ECO:0000256" key="2">
    <source>
        <dbReference type="SAM" id="SignalP"/>
    </source>
</evidence>
<keyword evidence="4" id="KW-1185">Reference proteome</keyword>
<dbReference type="VEuPathDB" id="TriTrypDB:TEOVI_000342600"/>
<feature type="region of interest" description="Disordered" evidence="1">
    <location>
        <begin position="85"/>
        <end position="214"/>
    </location>
</feature>
<dbReference type="RefSeq" id="XP_067082432.1">
    <property type="nucleotide sequence ID" value="XM_067226331.1"/>
</dbReference>
<gene>
    <name evidence="3" type="ORF">TEOVI_000342600</name>
</gene>
<keyword evidence="2" id="KW-0732">Signal</keyword>
<accession>A0A1G4IHV2</accession>
<sequence>MLRVTPILFLTLKLLVLYGGCGPSARVSTIDAGCEGYWDSSTNKHHCWPQITSPINPKIREPRPAPAPLPRDYELPRMSAVKNRIQEAQGSAASSPTAESGAGHPASRVGEPSSEVSDRRGGSGRGDETVQPSSSSRVSEAAASPTTEYSEQKVDPTGRELGTAGEHQSVEDRDKGKEEGEKRVAGEQVAEHESGRVVQPSPQGVGSGAGQSDKMGVVADTVDVQDSTKNATRSGNDALRNGCVMILSATVAFICS</sequence>
<reference evidence="3" key="1">
    <citation type="submission" date="2016-09" db="EMBL/GenBank/DDBJ databases">
        <authorList>
            <person name="Hebert L."/>
            <person name="Moumen B."/>
        </authorList>
    </citation>
    <scope>NUCLEOTIDE SEQUENCE [LARGE SCALE GENOMIC DNA]</scope>
    <source>
        <strain evidence="3">OVI</strain>
    </source>
</reference>
<dbReference type="AlphaFoldDB" id="A0A1G4IHV2"/>
<evidence type="ECO:0000313" key="4">
    <source>
        <dbReference type="Proteomes" id="UP000195570"/>
    </source>
</evidence>
<feature type="compositionally biased region" description="Polar residues" evidence="1">
    <location>
        <begin position="86"/>
        <end position="98"/>
    </location>
</feature>
<protein>
    <recommendedName>
        <fullName evidence="5">Expression site-associated gene 9 (ESAG9) protein</fullName>
    </recommendedName>
</protein>
<dbReference type="EMBL" id="CZPT02001744">
    <property type="protein sequence ID" value="SCU71844.1"/>
    <property type="molecule type" value="Genomic_DNA"/>
</dbReference>
<organism evidence="3 4">
    <name type="scientific">Trypanosoma equiperdum</name>
    <dbReference type="NCBI Taxonomy" id="5694"/>
    <lineage>
        <taxon>Eukaryota</taxon>
        <taxon>Discoba</taxon>
        <taxon>Euglenozoa</taxon>
        <taxon>Kinetoplastea</taxon>
        <taxon>Metakinetoplastina</taxon>
        <taxon>Trypanosomatida</taxon>
        <taxon>Trypanosomatidae</taxon>
        <taxon>Trypanosoma</taxon>
    </lineage>
</organism>
<dbReference type="Proteomes" id="UP000195570">
    <property type="component" value="Unassembled WGS sequence"/>
</dbReference>
<feature type="compositionally biased region" description="Basic and acidic residues" evidence="1">
    <location>
        <begin position="168"/>
        <end position="195"/>
    </location>
</feature>
<feature type="compositionally biased region" description="Low complexity" evidence="1">
    <location>
        <begin position="133"/>
        <end position="144"/>
    </location>
</feature>
<evidence type="ECO:0008006" key="5">
    <source>
        <dbReference type="Google" id="ProtNLM"/>
    </source>
</evidence>
<proteinExistence type="predicted"/>
<feature type="region of interest" description="Disordered" evidence="1">
    <location>
        <begin position="52"/>
        <end position="73"/>
    </location>
</feature>
<feature type="signal peptide" evidence="2">
    <location>
        <begin position="1"/>
        <end position="21"/>
    </location>
</feature>
<comment type="caution">
    <text evidence="3">The sequence shown here is derived from an EMBL/GenBank/DDBJ whole genome shotgun (WGS) entry which is preliminary data.</text>
</comment>
<feature type="chain" id="PRO_5009235518" description="Expression site-associated gene 9 (ESAG9) protein" evidence="2">
    <location>
        <begin position="22"/>
        <end position="256"/>
    </location>
</feature>
<name>A0A1G4IHV2_TRYEQ</name>
<dbReference type="GeneID" id="92377366"/>
<evidence type="ECO:0000313" key="3">
    <source>
        <dbReference type="EMBL" id="SCU71844.1"/>
    </source>
</evidence>